<dbReference type="GO" id="GO:0006782">
    <property type="term" value="P:protoporphyrinogen IX biosynthetic process"/>
    <property type="evidence" value="ECO:0007669"/>
    <property type="project" value="UniProtKB-UniRule"/>
</dbReference>
<organism evidence="10 11">
    <name type="scientific">Polarella glacialis</name>
    <name type="common">Dinoflagellate</name>
    <dbReference type="NCBI Taxonomy" id="89957"/>
    <lineage>
        <taxon>Eukaryota</taxon>
        <taxon>Sar</taxon>
        <taxon>Alveolata</taxon>
        <taxon>Dinophyceae</taxon>
        <taxon>Suessiales</taxon>
        <taxon>Suessiaceae</taxon>
        <taxon>Polarella</taxon>
    </lineage>
</organism>
<evidence type="ECO:0000256" key="1">
    <source>
        <dbReference type="ARBA" id="ARBA00004772"/>
    </source>
</evidence>
<evidence type="ECO:0000256" key="6">
    <source>
        <dbReference type="ARBA" id="ARBA00048617"/>
    </source>
</evidence>
<evidence type="ECO:0000259" key="9">
    <source>
        <dbReference type="Pfam" id="PF02602"/>
    </source>
</evidence>
<proteinExistence type="inferred from homology"/>
<dbReference type="InterPro" id="IPR036108">
    <property type="entry name" value="4pyrrol_syn_uPrphyn_synt_sf"/>
</dbReference>
<evidence type="ECO:0000256" key="5">
    <source>
        <dbReference type="ARBA" id="ARBA00023244"/>
    </source>
</evidence>
<dbReference type="Pfam" id="PF02602">
    <property type="entry name" value="HEM4"/>
    <property type="match status" value="1"/>
</dbReference>
<evidence type="ECO:0000256" key="7">
    <source>
        <dbReference type="RuleBase" id="RU366031"/>
    </source>
</evidence>
<dbReference type="GO" id="GO:0006780">
    <property type="term" value="P:uroporphyrinogen III biosynthetic process"/>
    <property type="evidence" value="ECO:0007669"/>
    <property type="project" value="UniProtKB-UniRule"/>
</dbReference>
<accession>A0A813L5Z0</accession>
<dbReference type="EMBL" id="CAJNNW010034583">
    <property type="protein sequence ID" value="CAE8723213.1"/>
    <property type="molecule type" value="Genomic_DNA"/>
</dbReference>
<comment type="caution">
    <text evidence="10">The sequence shown here is derived from an EMBL/GenBank/DDBJ whole genome shotgun (WGS) entry which is preliminary data.</text>
</comment>
<protein>
    <recommendedName>
        <fullName evidence="3 7">Uroporphyrinogen-III synthase</fullName>
        <ecNumber evidence="3 7">4.2.1.75</ecNumber>
    </recommendedName>
</protein>
<dbReference type="Gene3D" id="3.40.50.10090">
    <property type="match status" value="1"/>
</dbReference>
<comment type="pathway">
    <text evidence="1 7">Porphyrin-containing compound metabolism; protoporphyrin-IX biosynthesis; coproporphyrinogen-III from 5-aminolevulinate: step 3/4.</text>
</comment>
<dbReference type="PANTHER" id="PTHR38042:SF1">
    <property type="entry name" value="UROPORPHYRINOGEN-III SYNTHASE, CHLOROPLASTIC"/>
    <property type="match status" value="1"/>
</dbReference>
<evidence type="ECO:0000256" key="3">
    <source>
        <dbReference type="ARBA" id="ARBA00013109"/>
    </source>
</evidence>
<keyword evidence="8" id="KW-0732">Signal</keyword>
<dbReference type="SUPFAM" id="SSF69618">
    <property type="entry name" value="HemD-like"/>
    <property type="match status" value="1"/>
</dbReference>
<gene>
    <name evidence="10" type="ORF">PGLA2088_LOCUS42991</name>
</gene>
<comment type="catalytic activity">
    <reaction evidence="6 7">
        <text>hydroxymethylbilane = uroporphyrinogen III + H2O</text>
        <dbReference type="Rhea" id="RHEA:18965"/>
        <dbReference type="ChEBI" id="CHEBI:15377"/>
        <dbReference type="ChEBI" id="CHEBI:57308"/>
        <dbReference type="ChEBI" id="CHEBI:57845"/>
        <dbReference type="EC" id="4.2.1.75"/>
    </reaction>
</comment>
<feature type="chain" id="PRO_5032856843" description="Uroporphyrinogen-III synthase" evidence="8">
    <location>
        <begin position="20"/>
        <end position="185"/>
    </location>
</feature>
<feature type="signal peptide" evidence="8">
    <location>
        <begin position="1"/>
        <end position="19"/>
    </location>
</feature>
<dbReference type="UniPathway" id="UPA00251">
    <property type="reaction ID" value="UER00320"/>
</dbReference>
<sequence length="185" mass="18730">VVVAASAAVASFIVCQGLAALAPSQHRGPVRVALTRQAGENGKLQKALKEALLKAELSSDLADVVEVPCIEHARGPDFSGLEALLAKLTQGDATSDELNSVVLTSPQAVKVFAEAWSPFSSGASLPLSLASVGSGTSAAARAAGLRVDFEPSVANAETLAAELPGHLGPRILYPASAIAPGTLQE</sequence>
<keyword evidence="4 7" id="KW-0456">Lyase</keyword>
<evidence type="ECO:0000256" key="8">
    <source>
        <dbReference type="SAM" id="SignalP"/>
    </source>
</evidence>
<evidence type="ECO:0000313" key="11">
    <source>
        <dbReference type="Proteomes" id="UP000626109"/>
    </source>
</evidence>
<reference evidence="10" key="1">
    <citation type="submission" date="2021-02" db="EMBL/GenBank/DDBJ databases">
        <authorList>
            <person name="Dougan E. K."/>
            <person name="Rhodes N."/>
            <person name="Thang M."/>
            <person name="Chan C."/>
        </authorList>
    </citation>
    <scope>NUCLEOTIDE SEQUENCE</scope>
</reference>
<keyword evidence="5 7" id="KW-0627">Porphyrin biosynthesis</keyword>
<dbReference type="CDD" id="cd06578">
    <property type="entry name" value="HemD"/>
    <property type="match status" value="1"/>
</dbReference>
<dbReference type="AlphaFoldDB" id="A0A813L5Z0"/>
<comment type="similarity">
    <text evidence="2 7">Belongs to the uroporphyrinogen-III synthase family.</text>
</comment>
<evidence type="ECO:0000256" key="2">
    <source>
        <dbReference type="ARBA" id="ARBA00008133"/>
    </source>
</evidence>
<feature type="domain" description="Tetrapyrrole biosynthesis uroporphyrinogen III synthase" evidence="9">
    <location>
        <begin position="54"/>
        <end position="184"/>
    </location>
</feature>
<dbReference type="GO" id="GO:0004852">
    <property type="term" value="F:uroporphyrinogen-III synthase activity"/>
    <property type="evidence" value="ECO:0007669"/>
    <property type="project" value="UniProtKB-UniRule"/>
</dbReference>
<evidence type="ECO:0000313" key="10">
    <source>
        <dbReference type="EMBL" id="CAE8723213.1"/>
    </source>
</evidence>
<dbReference type="EC" id="4.2.1.75" evidence="3 7"/>
<feature type="non-terminal residue" evidence="10">
    <location>
        <position position="1"/>
    </location>
</feature>
<evidence type="ECO:0000256" key="4">
    <source>
        <dbReference type="ARBA" id="ARBA00023239"/>
    </source>
</evidence>
<name>A0A813L5Z0_POLGL</name>
<dbReference type="InterPro" id="IPR039793">
    <property type="entry name" value="UROS/Hem4"/>
</dbReference>
<feature type="non-terminal residue" evidence="10">
    <location>
        <position position="185"/>
    </location>
</feature>
<comment type="function">
    <text evidence="7">Catalyzes cyclization of the linear tetrapyrrole, hydroxymethylbilane, to the macrocyclic uroporphyrinogen III.</text>
</comment>
<dbReference type="Proteomes" id="UP000626109">
    <property type="component" value="Unassembled WGS sequence"/>
</dbReference>
<dbReference type="InterPro" id="IPR003754">
    <property type="entry name" value="4pyrrol_synth_uPrphyn_synth"/>
</dbReference>
<dbReference type="PANTHER" id="PTHR38042">
    <property type="entry name" value="UROPORPHYRINOGEN-III SYNTHASE, CHLOROPLASTIC"/>
    <property type="match status" value="1"/>
</dbReference>